<keyword evidence="3" id="KW-1185">Reference proteome</keyword>
<dbReference type="Gramene" id="KRH66496">
    <property type="protein sequence ID" value="KRH66496"/>
    <property type="gene ID" value="GLYMA_03G110400"/>
</dbReference>
<dbReference type="AlphaFoldDB" id="A0A0R0KHH7"/>
<evidence type="ECO:0000313" key="2">
    <source>
        <dbReference type="EnsemblPlants" id="KRH66496"/>
    </source>
</evidence>
<dbReference type="EMBL" id="CM000836">
    <property type="protein sequence ID" value="KRH66496.1"/>
    <property type="molecule type" value="Genomic_DNA"/>
</dbReference>
<evidence type="ECO:0000313" key="3">
    <source>
        <dbReference type="Proteomes" id="UP000008827"/>
    </source>
</evidence>
<evidence type="ECO:0000313" key="1">
    <source>
        <dbReference type="EMBL" id="KRH66496.1"/>
    </source>
</evidence>
<dbReference type="InParanoid" id="A0A0R0KHH7"/>
<dbReference type="EnsemblPlants" id="KRH66496">
    <property type="protein sequence ID" value="KRH66496"/>
    <property type="gene ID" value="GLYMA_03G110400"/>
</dbReference>
<proteinExistence type="predicted"/>
<protein>
    <submittedName>
        <fullName evidence="1 2">Uncharacterized protein</fullName>
    </submittedName>
</protein>
<dbReference type="Proteomes" id="UP000008827">
    <property type="component" value="Chromosome 3"/>
</dbReference>
<reference evidence="1 2" key="1">
    <citation type="journal article" date="2010" name="Nature">
        <title>Genome sequence of the palaeopolyploid soybean.</title>
        <authorList>
            <person name="Schmutz J."/>
            <person name="Cannon S.B."/>
            <person name="Schlueter J."/>
            <person name="Ma J."/>
            <person name="Mitros T."/>
            <person name="Nelson W."/>
            <person name="Hyten D.L."/>
            <person name="Song Q."/>
            <person name="Thelen J.J."/>
            <person name="Cheng J."/>
            <person name="Xu D."/>
            <person name="Hellsten U."/>
            <person name="May G.D."/>
            <person name="Yu Y."/>
            <person name="Sakurai T."/>
            <person name="Umezawa T."/>
            <person name="Bhattacharyya M.K."/>
            <person name="Sandhu D."/>
            <person name="Valliyodan B."/>
            <person name="Lindquist E."/>
            <person name="Peto M."/>
            <person name="Grant D."/>
            <person name="Shu S."/>
            <person name="Goodstein D."/>
            <person name="Barry K."/>
            <person name="Futrell-Griggs M."/>
            <person name="Abernathy B."/>
            <person name="Du J."/>
            <person name="Tian Z."/>
            <person name="Zhu L."/>
            <person name="Gill N."/>
            <person name="Joshi T."/>
            <person name="Libault M."/>
            <person name="Sethuraman A."/>
            <person name="Zhang X.-C."/>
            <person name="Shinozaki K."/>
            <person name="Nguyen H.T."/>
            <person name="Wing R.A."/>
            <person name="Cregan P."/>
            <person name="Specht J."/>
            <person name="Grimwood J."/>
            <person name="Rokhsar D."/>
            <person name="Stacey G."/>
            <person name="Shoemaker R.C."/>
            <person name="Jackson S.A."/>
        </authorList>
    </citation>
    <scope>NUCLEOTIDE SEQUENCE</scope>
    <source>
        <strain evidence="2">cv. Williams 82</strain>
        <tissue evidence="1">Callus</tissue>
    </source>
</reference>
<name>A0A0R0KHH7_SOYBN</name>
<accession>A0A0R0KHH7</accession>
<sequence>MKDLSLVEKEEDGLAYDVEKDPDVSSNVELCLMGHFLADKVIRVGPMKERIINIWWPGKGALIREIPRVYLCSSSMTKVLNSSLWSFDNHLLIPKSIKPGNVIDQIPLFYVNFMVRVHSLLVGFTTPVIGKHLKNFIERIYLLATLLVKKDSYWRHRAKMHWLQERGINTHLFHQMAYVQRKINTIEKLQDKDD</sequence>
<dbReference type="STRING" id="3847.A0A0R0KHH7"/>
<organism evidence="1">
    <name type="scientific">Glycine max</name>
    <name type="common">Soybean</name>
    <name type="synonym">Glycine hispida</name>
    <dbReference type="NCBI Taxonomy" id="3847"/>
    <lineage>
        <taxon>Eukaryota</taxon>
        <taxon>Viridiplantae</taxon>
        <taxon>Streptophyta</taxon>
        <taxon>Embryophyta</taxon>
        <taxon>Tracheophyta</taxon>
        <taxon>Spermatophyta</taxon>
        <taxon>Magnoliopsida</taxon>
        <taxon>eudicotyledons</taxon>
        <taxon>Gunneridae</taxon>
        <taxon>Pentapetalae</taxon>
        <taxon>rosids</taxon>
        <taxon>fabids</taxon>
        <taxon>Fabales</taxon>
        <taxon>Fabaceae</taxon>
        <taxon>Papilionoideae</taxon>
        <taxon>50 kb inversion clade</taxon>
        <taxon>NPAAA clade</taxon>
        <taxon>indigoferoid/millettioid clade</taxon>
        <taxon>Phaseoleae</taxon>
        <taxon>Glycine</taxon>
        <taxon>Glycine subgen. Soja</taxon>
    </lineage>
</organism>
<gene>
    <name evidence="1" type="ORF">GLYMA_03G110400</name>
</gene>
<reference evidence="1" key="3">
    <citation type="submission" date="2018-07" db="EMBL/GenBank/DDBJ databases">
        <title>WGS assembly of Glycine max.</title>
        <authorList>
            <person name="Schmutz J."/>
            <person name="Cannon S."/>
            <person name="Schlueter J."/>
            <person name="Ma J."/>
            <person name="Mitros T."/>
            <person name="Nelson W."/>
            <person name="Hyten D."/>
            <person name="Song Q."/>
            <person name="Thelen J."/>
            <person name="Cheng J."/>
            <person name="Xu D."/>
            <person name="Hellsten U."/>
            <person name="May G."/>
            <person name="Yu Y."/>
            <person name="Sakurai T."/>
            <person name="Umezawa T."/>
            <person name="Bhattacharyya M."/>
            <person name="Sandhu D."/>
            <person name="Valliyodan B."/>
            <person name="Lindquist E."/>
            <person name="Peto M."/>
            <person name="Grant D."/>
            <person name="Shu S."/>
            <person name="Goodstein D."/>
            <person name="Barry K."/>
            <person name="Futrell-Griggs M."/>
            <person name="Abernathy B."/>
            <person name="Du J."/>
            <person name="Tian Z."/>
            <person name="Zhu L."/>
            <person name="Gill N."/>
            <person name="Joshi T."/>
            <person name="Libault M."/>
            <person name="Sethuraman A."/>
            <person name="Zhang X."/>
            <person name="Shinozaki K."/>
            <person name="Nguyen H."/>
            <person name="Wing R."/>
            <person name="Cregan P."/>
            <person name="Specht J."/>
            <person name="Grimwood J."/>
            <person name="Rokhsar D."/>
            <person name="Stacey G."/>
            <person name="Shoemaker R."/>
            <person name="Jackson S."/>
        </authorList>
    </citation>
    <scope>NUCLEOTIDE SEQUENCE</scope>
    <source>
        <tissue evidence="1">Callus</tissue>
    </source>
</reference>
<reference evidence="2" key="2">
    <citation type="submission" date="2018-02" db="UniProtKB">
        <authorList>
            <consortium name="EnsemblPlants"/>
        </authorList>
    </citation>
    <scope>IDENTIFICATION</scope>
    <source>
        <strain evidence="2">Williams 82</strain>
    </source>
</reference>